<evidence type="ECO:0000256" key="2">
    <source>
        <dbReference type="ARBA" id="ARBA00009448"/>
    </source>
</evidence>
<comment type="subcellular location">
    <subcellularLocation>
        <location evidence="1">Nucleus</location>
    </subcellularLocation>
</comment>
<sequence length="651" mass="72294">MSEASAQYRRQDGTLSLAPEGRTVSWQSSSGAIPGLTIAVSDISNLQQTPATSAKASIKIVVQKPLSTQPDNYTFTFTSASARDDQQATTSALRKWIEASKVQTTATPTPRPVDNGGSQSATMAIAQTASGSAMPDDEVFSDSKLVRDVELQKSLLNSSPALRQRFDQALRDKPETITISQLATQFWATRVHLLRSHAAERSQNQGTYNVLSVVKPRHVDGAMKLNMTKEQIQLIFVQHPLIKKVYNENVPPLTEGDFWSRFFHSRLCRKLKGEKINTDTDPVDPKFDKYLNFDDDADSSRQLAISVVPHFIDLAGNEQNHSQRYGNKPDWTMQPNSHDKVPILRVLNRMSEKMMADVPPSDIDRHGPAGVDEGAYNELVLRDLQRGADDNRVVLKIQNQDQMFSAEQSLHTSSSASTYMKRTPTEVLSMVQQDFRKLAAGKGKSTGINLEAAIGVEEDSSSDEECIAKKQIRVGSKSARSIATSKIMKSIRKRNAMNDDYLSSQAAASIDEAAKLGLSQTAFDSLAMTHNTTVEFLHYFWSVYLSGDPDRANEAARLVETLDKSLDRIKAVADQAECEREAKVNQLRRENEIYTQRTGKKRKFDPASIKGGAAVINDIIHPLKRAIATAAQQYKKVYDEQLRQQSVQGLM</sequence>
<keyword evidence="7" id="KW-0175">Coiled coil</keyword>
<name>A0A9P4KBJ9_9PLEO</name>
<dbReference type="EMBL" id="ML986614">
    <property type="protein sequence ID" value="KAF2264663.1"/>
    <property type="molecule type" value="Genomic_DNA"/>
</dbReference>
<dbReference type="CDD" id="cd13229">
    <property type="entry name" value="PH_TFIIH"/>
    <property type="match status" value="1"/>
</dbReference>
<accession>A0A9P4KBJ9</accession>
<evidence type="ECO:0000256" key="6">
    <source>
        <dbReference type="ARBA" id="ARBA00023242"/>
    </source>
</evidence>
<organism evidence="10 11">
    <name type="scientific">Lojkania enalia</name>
    <dbReference type="NCBI Taxonomy" id="147567"/>
    <lineage>
        <taxon>Eukaryota</taxon>
        <taxon>Fungi</taxon>
        <taxon>Dikarya</taxon>
        <taxon>Ascomycota</taxon>
        <taxon>Pezizomycotina</taxon>
        <taxon>Dothideomycetes</taxon>
        <taxon>Pleosporomycetidae</taxon>
        <taxon>Pleosporales</taxon>
        <taxon>Pleosporales incertae sedis</taxon>
        <taxon>Lojkania</taxon>
    </lineage>
</organism>
<comment type="similarity">
    <text evidence="2">Belongs to the TFB1 family.</text>
</comment>
<dbReference type="Gene3D" id="2.30.29.30">
    <property type="entry name" value="Pleckstrin-homology domain (PH domain)/Phosphotyrosine-binding domain (PTB)"/>
    <property type="match status" value="1"/>
</dbReference>
<keyword evidence="11" id="KW-1185">Reference proteome</keyword>
<evidence type="ECO:0000256" key="3">
    <source>
        <dbReference type="ARBA" id="ARBA00022737"/>
    </source>
</evidence>
<feature type="region of interest" description="Disordered" evidence="8">
    <location>
        <begin position="1"/>
        <end position="22"/>
    </location>
</feature>
<reference evidence="11" key="1">
    <citation type="journal article" date="2020" name="Stud. Mycol.">
        <title>101 Dothideomycetes genomes: A test case for predicting lifestyles and emergence of pathogens.</title>
        <authorList>
            <person name="Haridas S."/>
            <person name="Albert R."/>
            <person name="Binder M."/>
            <person name="Bloem J."/>
            <person name="LaButti K."/>
            <person name="Salamov A."/>
            <person name="Andreopoulos B."/>
            <person name="Baker S."/>
            <person name="Barry K."/>
            <person name="Bills G."/>
            <person name="Bluhm B."/>
            <person name="Cannon C."/>
            <person name="Castanera R."/>
            <person name="Culley D."/>
            <person name="Daum C."/>
            <person name="Ezra D."/>
            <person name="Gonzalez J."/>
            <person name="Henrissat B."/>
            <person name="Kuo A."/>
            <person name="Liang C."/>
            <person name="Lipzen A."/>
            <person name="Lutzoni F."/>
            <person name="Magnuson J."/>
            <person name="Mondo S."/>
            <person name="Nolan M."/>
            <person name="Ohm R."/>
            <person name="Pangilinan J."/>
            <person name="Park H.-J."/>
            <person name="Ramirez L."/>
            <person name="Alfaro M."/>
            <person name="Sun H."/>
            <person name="Tritt A."/>
            <person name="Yoshinaga Y."/>
            <person name="Zwiers L.-H."/>
            <person name="Turgeon B."/>
            <person name="Goodwin S."/>
            <person name="Spatafora J."/>
            <person name="Crous P."/>
            <person name="Grigoriev I."/>
        </authorList>
    </citation>
    <scope>NUCLEOTIDE SEQUENCE [LARGE SCALE GENOMIC DNA]</scope>
    <source>
        <strain evidence="11">CBS 304.66</strain>
    </source>
</reference>
<evidence type="ECO:0000313" key="11">
    <source>
        <dbReference type="Proteomes" id="UP000800093"/>
    </source>
</evidence>
<evidence type="ECO:0000256" key="1">
    <source>
        <dbReference type="ARBA" id="ARBA00004123"/>
    </source>
</evidence>
<evidence type="ECO:0000256" key="7">
    <source>
        <dbReference type="SAM" id="Coils"/>
    </source>
</evidence>
<dbReference type="AlphaFoldDB" id="A0A9P4KBJ9"/>
<dbReference type="PANTHER" id="PTHR12856">
    <property type="entry name" value="TRANSCRIPTION INITIATION FACTOR IIH-RELATED"/>
    <property type="match status" value="1"/>
</dbReference>
<dbReference type="OrthoDB" id="360521at2759"/>
<dbReference type="InterPro" id="IPR011993">
    <property type="entry name" value="PH-like_dom_sf"/>
</dbReference>
<dbReference type="InterPro" id="IPR013876">
    <property type="entry name" value="TFIIH_BTF_p62_N"/>
</dbReference>
<proteinExistence type="inferred from homology"/>
<dbReference type="GO" id="GO:0006289">
    <property type="term" value="P:nucleotide-excision repair"/>
    <property type="evidence" value="ECO:0007669"/>
    <property type="project" value="InterPro"/>
</dbReference>
<evidence type="ECO:0000256" key="5">
    <source>
        <dbReference type="ARBA" id="ARBA00023163"/>
    </source>
</evidence>
<dbReference type="GO" id="GO:0000439">
    <property type="term" value="C:transcription factor TFIIH core complex"/>
    <property type="evidence" value="ECO:0007669"/>
    <property type="project" value="InterPro"/>
</dbReference>
<keyword evidence="3" id="KW-0677">Repeat</keyword>
<dbReference type="InterPro" id="IPR027079">
    <property type="entry name" value="Tfb1/GTF2H1"/>
</dbReference>
<dbReference type="GO" id="GO:0006351">
    <property type="term" value="P:DNA-templated transcription"/>
    <property type="evidence" value="ECO:0007669"/>
    <property type="project" value="InterPro"/>
</dbReference>
<feature type="coiled-coil region" evidence="7">
    <location>
        <begin position="559"/>
        <end position="593"/>
    </location>
</feature>
<dbReference type="SMART" id="SM00751">
    <property type="entry name" value="BSD"/>
    <property type="match status" value="2"/>
</dbReference>
<evidence type="ECO:0000256" key="8">
    <source>
        <dbReference type="SAM" id="MobiDB-lite"/>
    </source>
</evidence>
<comment type="caution">
    <text evidence="10">The sequence shown here is derived from an EMBL/GenBank/DDBJ whole genome shotgun (WGS) entry which is preliminary data.</text>
</comment>
<keyword evidence="5" id="KW-0804">Transcription</keyword>
<dbReference type="SUPFAM" id="SSF50729">
    <property type="entry name" value="PH domain-like"/>
    <property type="match status" value="1"/>
</dbReference>
<evidence type="ECO:0000256" key="4">
    <source>
        <dbReference type="ARBA" id="ARBA00023015"/>
    </source>
</evidence>
<evidence type="ECO:0000259" key="9">
    <source>
        <dbReference type="PROSITE" id="PS50858"/>
    </source>
</evidence>
<dbReference type="Pfam" id="PF03909">
    <property type="entry name" value="BSD"/>
    <property type="match status" value="2"/>
</dbReference>
<feature type="domain" description="BSD" evidence="9">
    <location>
        <begin position="219"/>
        <end position="270"/>
    </location>
</feature>
<protein>
    <submittedName>
        <fullName evidence="10">RNA polymerase II transcription factor-like protein</fullName>
    </submittedName>
</protein>
<gene>
    <name evidence="10" type="ORF">CC78DRAFT_516531</name>
</gene>
<dbReference type="Pfam" id="PF08567">
    <property type="entry name" value="PH_TFIIH"/>
    <property type="match status" value="1"/>
</dbReference>
<evidence type="ECO:0000313" key="10">
    <source>
        <dbReference type="EMBL" id="KAF2264663.1"/>
    </source>
</evidence>
<dbReference type="Proteomes" id="UP000800093">
    <property type="component" value="Unassembled WGS sequence"/>
</dbReference>
<dbReference type="PROSITE" id="PS50858">
    <property type="entry name" value="BSD"/>
    <property type="match status" value="1"/>
</dbReference>
<keyword evidence="6" id="KW-0539">Nucleus</keyword>
<dbReference type="InterPro" id="IPR005607">
    <property type="entry name" value="BSD_dom"/>
</dbReference>
<keyword evidence="4" id="KW-0805">Transcription regulation</keyword>